<dbReference type="KEGG" id="tmar:MARIT_0363"/>
<keyword evidence="2 4" id="KW-0238">DNA-binding</keyword>
<sequence length="223" mass="26185">MLKKLKLWKLLRFLKFPFVDLRPIMRDKILDKAGDMFLNFGFKSVTMDDIASEIGISKKTIYAHFKNKTDLVEAVTSALFTAICNGIDLIHEQQQNPIKELYEVKMFVMASLKDEKSSPQYQLQKYYPKLYKTFKHKQFEFMQNCIKANLTRGIEQGLFRESIDTDFVARVYFNGMVGIKNPELFPLKHHSMNTLMNYFLEYHLRGICSLKGLQELENQLKTN</sequence>
<proteinExistence type="predicted"/>
<reference evidence="6 7" key="1">
    <citation type="submission" date="2016-11" db="EMBL/GenBank/DDBJ databases">
        <authorList>
            <person name="Jaros S."/>
            <person name="Januszkiewicz K."/>
            <person name="Wedrychowicz H."/>
        </authorList>
    </citation>
    <scope>NUCLEOTIDE SEQUENCE [LARGE SCALE GENOMIC DNA]</scope>
    <source>
        <strain evidence="6">NCIMB 2154T</strain>
    </source>
</reference>
<evidence type="ECO:0000259" key="5">
    <source>
        <dbReference type="PROSITE" id="PS50977"/>
    </source>
</evidence>
<evidence type="ECO:0000256" key="4">
    <source>
        <dbReference type="PROSITE-ProRule" id="PRU00335"/>
    </source>
</evidence>
<dbReference type="SUPFAM" id="SSF46689">
    <property type="entry name" value="Homeodomain-like"/>
    <property type="match status" value="1"/>
</dbReference>
<dbReference type="Proteomes" id="UP000231564">
    <property type="component" value="Chromosome MARIT"/>
</dbReference>
<keyword evidence="1" id="KW-0805">Transcription regulation</keyword>
<keyword evidence="7" id="KW-1185">Reference proteome</keyword>
<evidence type="ECO:0000313" key="7">
    <source>
        <dbReference type="Proteomes" id="UP000231564"/>
    </source>
</evidence>
<dbReference type="PANTHER" id="PTHR30055">
    <property type="entry name" value="HTH-TYPE TRANSCRIPTIONAL REGULATOR RUTR"/>
    <property type="match status" value="1"/>
</dbReference>
<dbReference type="GO" id="GO:0000976">
    <property type="term" value="F:transcription cis-regulatory region binding"/>
    <property type="evidence" value="ECO:0007669"/>
    <property type="project" value="TreeGrafter"/>
</dbReference>
<evidence type="ECO:0000256" key="2">
    <source>
        <dbReference type="ARBA" id="ARBA00023125"/>
    </source>
</evidence>
<feature type="DNA-binding region" description="H-T-H motif" evidence="4">
    <location>
        <begin position="46"/>
        <end position="65"/>
    </location>
</feature>
<dbReference type="PROSITE" id="PS50977">
    <property type="entry name" value="HTH_TETR_2"/>
    <property type="match status" value="1"/>
</dbReference>
<gene>
    <name evidence="6" type="ORF">MARIT_0363</name>
</gene>
<evidence type="ECO:0000256" key="3">
    <source>
        <dbReference type="ARBA" id="ARBA00023163"/>
    </source>
</evidence>
<accession>A0A2H1E6G2</accession>
<evidence type="ECO:0000313" key="6">
    <source>
        <dbReference type="EMBL" id="SFZ80269.1"/>
    </source>
</evidence>
<feature type="domain" description="HTH tetR-type" evidence="5">
    <location>
        <begin position="23"/>
        <end position="83"/>
    </location>
</feature>
<dbReference type="PRINTS" id="PR00455">
    <property type="entry name" value="HTHTETR"/>
</dbReference>
<dbReference type="Gene3D" id="1.10.357.10">
    <property type="entry name" value="Tetracycline Repressor, domain 2"/>
    <property type="match status" value="1"/>
</dbReference>
<dbReference type="SUPFAM" id="SSF48498">
    <property type="entry name" value="Tetracyclin repressor-like, C-terminal domain"/>
    <property type="match status" value="1"/>
</dbReference>
<dbReference type="EMBL" id="LT634361">
    <property type="protein sequence ID" value="SFZ80269.1"/>
    <property type="molecule type" value="Genomic_DNA"/>
</dbReference>
<keyword evidence="3" id="KW-0804">Transcription</keyword>
<evidence type="ECO:0000256" key="1">
    <source>
        <dbReference type="ARBA" id="ARBA00023015"/>
    </source>
</evidence>
<name>A0A2H1E6G2_9FLAO</name>
<protein>
    <submittedName>
        <fullName evidence="6">Putative transcriptional regulator, TetR family</fullName>
    </submittedName>
</protein>
<dbReference type="InterPro" id="IPR009057">
    <property type="entry name" value="Homeodomain-like_sf"/>
</dbReference>
<dbReference type="InterPro" id="IPR050109">
    <property type="entry name" value="HTH-type_TetR-like_transc_reg"/>
</dbReference>
<dbReference type="InterPro" id="IPR036271">
    <property type="entry name" value="Tet_transcr_reg_TetR-rel_C_sf"/>
</dbReference>
<dbReference type="STRING" id="1349785.GCA_000509405_02679"/>
<organism evidence="6 7">
    <name type="scientific">Tenacibaculum maritimum NCIMB 2154</name>
    <dbReference type="NCBI Taxonomy" id="1349785"/>
    <lineage>
        <taxon>Bacteria</taxon>
        <taxon>Pseudomonadati</taxon>
        <taxon>Bacteroidota</taxon>
        <taxon>Flavobacteriia</taxon>
        <taxon>Flavobacteriales</taxon>
        <taxon>Flavobacteriaceae</taxon>
        <taxon>Tenacibaculum</taxon>
    </lineage>
</organism>
<dbReference type="GO" id="GO:0003700">
    <property type="term" value="F:DNA-binding transcription factor activity"/>
    <property type="evidence" value="ECO:0007669"/>
    <property type="project" value="TreeGrafter"/>
</dbReference>
<dbReference type="Pfam" id="PF00440">
    <property type="entry name" value="TetR_N"/>
    <property type="match status" value="1"/>
</dbReference>
<dbReference type="PANTHER" id="PTHR30055:SF234">
    <property type="entry name" value="HTH-TYPE TRANSCRIPTIONAL REGULATOR BETI"/>
    <property type="match status" value="1"/>
</dbReference>
<dbReference type="InterPro" id="IPR001647">
    <property type="entry name" value="HTH_TetR"/>
</dbReference>
<dbReference type="AlphaFoldDB" id="A0A2H1E6G2"/>